<dbReference type="AlphaFoldDB" id="A0A653T265"/>
<organism evidence="2 3">
    <name type="scientific">Bacillus mycoides</name>
    <dbReference type="NCBI Taxonomy" id="1405"/>
    <lineage>
        <taxon>Bacteria</taxon>
        <taxon>Bacillati</taxon>
        <taxon>Bacillota</taxon>
        <taxon>Bacilli</taxon>
        <taxon>Bacillales</taxon>
        <taxon>Bacillaceae</taxon>
        <taxon>Bacillus</taxon>
        <taxon>Bacillus cereus group</taxon>
    </lineage>
</organism>
<name>A0A653T265_BACMY</name>
<keyword evidence="1" id="KW-0812">Transmembrane</keyword>
<evidence type="ECO:0000256" key="1">
    <source>
        <dbReference type="SAM" id="Phobius"/>
    </source>
</evidence>
<keyword evidence="1" id="KW-0472">Membrane</keyword>
<sequence>MFTELKQFMKAYFIRLLTIFVKNMKYTLVFLYKDNAYNEY</sequence>
<keyword evidence="1" id="KW-1133">Transmembrane helix</keyword>
<accession>A0A653T265</accession>
<reference evidence="2 3" key="1">
    <citation type="submission" date="2019-10" db="EMBL/GenBank/DDBJ databases">
        <authorList>
            <person name="Karimi E."/>
        </authorList>
    </citation>
    <scope>NUCLEOTIDE SEQUENCE [LARGE SCALE GENOMIC DNA]</scope>
    <source>
        <strain evidence="2">Bacillus sp. 71</strain>
    </source>
</reference>
<protein>
    <submittedName>
        <fullName evidence="2">Uncharacterized protein</fullName>
    </submittedName>
</protein>
<evidence type="ECO:0000313" key="2">
    <source>
        <dbReference type="EMBL" id="VXB74437.1"/>
    </source>
</evidence>
<evidence type="ECO:0000313" key="3">
    <source>
        <dbReference type="Proteomes" id="UP000437562"/>
    </source>
</evidence>
<dbReference type="Proteomes" id="UP000437562">
    <property type="component" value="Unassembled WGS sequence"/>
</dbReference>
<gene>
    <name evidence="2" type="ORF">BACI71_120277</name>
</gene>
<feature type="transmembrane region" description="Helical" evidence="1">
    <location>
        <begin position="12"/>
        <end position="32"/>
    </location>
</feature>
<proteinExistence type="predicted"/>
<dbReference type="EMBL" id="CABWMC010000004">
    <property type="protein sequence ID" value="VXB74437.1"/>
    <property type="molecule type" value="Genomic_DNA"/>
</dbReference>